<dbReference type="PANTHER" id="PTHR43395:SF10">
    <property type="entry name" value="CHEMOTAXIS PROTEIN CHEA"/>
    <property type="match status" value="1"/>
</dbReference>
<dbReference type="EC" id="2.7.13.3" evidence="2"/>
<evidence type="ECO:0000256" key="8">
    <source>
        <dbReference type="ARBA" id="ARBA00022777"/>
    </source>
</evidence>
<feature type="region of interest" description="Disordered" evidence="13">
    <location>
        <begin position="1"/>
        <end position="21"/>
    </location>
</feature>
<comment type="caution">
    <text evidence="17">The sequence shown here is derived from an EMBL/GenBank/DDBJ whole genome shotgun (WGS) entry which is preliminary data.</text>
</comment>
<dbReference type="InterPro" id="IPR051315">
    <property type="entry name" value="Bact_Chemotaxis_CheA"/>
</dbReference>
<dbReference type="Pfam" id="PF02518">
    <property type="entry name" value="HATPase_c"/>
    <property type="match status" value="1"/>
</dbReference>
<dbReference type="Pfam" id="PF01584">
    <property type="entry name" value="CheW"/>
    <property type="match status" value="1"/>
</dbReference>
<feature type="region of interest" description="Disordered" evidence="13">
    <location>
        <begin position="131"/>
        <end position="165"/>
    </location>
</feature>
<name>A0A948RSR1_UNCEI</name>
<dbReference type="Gene3D" id="1.10.287.560">
    <property type="entry name" value="Histidine kinase CheA-like, homodimeric domain"/>
    <property type="match status" value="1"/>
</dbReference>
<dbReference type="GO" id="GO:0005737">
    <property type="term" value="C:cytoplasm"/>
    <property type="evidence" value="ECO:0007669"/>
    <property type="project" value="InterPro"/>
</dbReference>
<dbReference type="CDD" id="cd00731">
    <property type="entry name" value="CheA_reg"/>
    <property type="match status" value="1"/>
</dbReference>
<dbReference type="CDD" id="cd16916">
    <property type="entry name" value="HATPase_CheA-like"/>
    <property type="match status" value="1"/>
</dbReference>
<dbReference type="SUPFAM" id="SSF50341">
    <property type="entry name" value="CheW-like"/>
    <property type="match status" value="1"/>
</dbReference>
<dbReference type="PROSITE" id="PS50894">
    <property type="entry name" value="HPT"/>
    <property type="match status" value="1"/>
</dbReference>
<dbReference type="InterPro" id="IPR004358">
    <property type="entry name" value="Sig_transdc_His_kin-like_C"/>
</dbReference>
<evidence type="ECO:0000313" key="18">
    <source>
        <dbReference type="Proteomes" id="UP000777784"/>
    </source>
</evidence>
<evidence type="ECO:0000256" key="2">
    <source>
        <dbReference type="ARBA" id="ARBA00012438"/>
    </source>
</evidence>
<dbReference type="InterPro" id="IPR004105">
    <property type="entry name" value="CheA-like_dim"/>
</dbReference>
<organism evidence="17 18">
    <name type="scientific">Eiseniibacteriota bacterium</name>
    <dbReference type="NCBI Taxonomy" id="2212470"/>
    <lineage>
        <taxon>Bacteria</taxon>
        <taxon>Candidatus Eiseniibacteriota</taxon>
    </lineage>
</organism>
<evidence type="ECO:0000313" key="17">
    <source>
        <dbReference type="EMBL" id="MBU2690195.1"/>
    </source>
</evidence>
<proteinExistence type="predicted"/>
<dbReference type="InterPro" id="IPR036890">
    <property type="entry name" value="HATPase_C_sf"/>
</dbReference>
<dbReference type="GO" id="GO:0005524">
    <property type="term" value="F:ATP binding"/>
    <property type="evidence" value="ECO:0007669"/>
    <property type="project" value="UniProtKB-KW"/>
</dbReference>
<dbReference type="SUPFAM" id="SSF47226">
    <property type="entry name" value="Histidine-containing phosphotransfer domain, HPT domain"/>
    <property type="match status" value="1"/>
</dbReference>
<evidence type="ECO:0000256" key="7">
    <source>
        <dbReference type="ARBA" id="ARBA00022741"/>
    </source>
</evidence>
<dbReference type="InterPro" id="IPR036061">
    <property type="entry name" value="CheW-like_dom_sf"/>
</dbReference>
<evidence type="ECO:0000256" key="1">
    <source>
        <dbReference type="ARBA" id="ARBA00000085"/>
    </source>
</evidence>
<dbReference type="PRINTS" id="PR00344">
    <property type="entry name" value="BCTRLSENSOR"/>
</dbReference>
<evidence type="ECO:0000256" key="6">
    <source>
        <dbReference type="ARBA" id="ARBA00022679"/>
    </source>
</evidence>
<dbReference type="InterPro" id="IPR005467">
    <property type="entry name" value="His_kinase_dom"/>
</dbReference>
<evidence type="ECO:0000256" key="10">
    <source>
        <dbReference type="ARBA" id="ARBA00023012"/>
    </source>
</evidence>
<feature type="compositionally biased region" description="Basic and acidic residues" evidence="13">
    <location>
        <begin position="1"/>
        <end position="17"/>
    </location>
</feature>
<evidence type="ECO:0000259" key="14">
    <source>
        <dbReference type="PROSITE" id="PS50109"/>
    </source>
</evidence>
<keyword evidence="10" id="KW-0902">Two-component regulatory system</keyword>
<dbReference type="Pfam" id="PF01627">
    <property type="entry name" value="Hpt"/>
    <property type="match status" value="1"/>
</dbReference>
<dbReference type="InterPro" id="IPR002545">
    <property type="entry name" value="CheW-lke_dom"/>
</dbReference>
<keyword evidence="4" id="KW-0145">Chemotaxis</keyword>
<dbReference type="SUPFAM" id="SSF55874">
    <property type="entry name" value="ATPase domain of HSP90 chaperone/DNA topoisomerase II/histidine kinase"/>
    <property type="match status" value="1"/>
</dbReference>
<dbReference type="SUPFAM" id="SSF47384">
    <property type="entry name" value="Homodimeric domain of signal transducing histidine kinase"/>
    <property type="match status" value="1"/>
</dbReference>
<dbReference type="InterPro" id="IPR003594">
    <property type="entry name" value="HATPase_dom"/>
</dbReference>
<dbReference type="InterPro" id="IPR037006">
    <property type="entry name" value="CheA-like_homodim_sf"/>
</dbReference>
<keyword evidence="9" id="KW-0067">ATP-binding</keyword>
<dbReference type="CDD" id="cd00088">
    <property type="entry name" value="HPT"/>
    <property type="match status" value="1"/>
</dbReference>
<dbReference type="GO" id="GO:0000155">
    <property type="term" value="F:phosphorelay sensor kinase activity"/>
    <property type="evidence" value="ECO:0007669"/>
    <property type="project" value="InterPro"/>
</dbReference>
<gene>
    <name evidence="17" type="ORF">KJ970_04645</name>
</gene>
<dbReference type="SMART" id="SM00260">
    <property type="entry name" value="CheW"/>
    <property type="match status" value="1"/>
</dbReference>
<dbReference type="SMART" id="SM00073">
    <property type="entry name" value="HPT"/>
    <property type="match status" value="1"/>
</dbReference>
<keyword evidence="5 12" id="KW-0597">Phosphoprotein</keyword>
<dbReference type="Gene3D" id="2.30.30.40">
    <property type="entry name" value="SH3 Domains"/>
    <property type="match status" value="1"/>
</dbReference>
<feature type="domain" description="CheW-like" evidence="15">
    <location>
        <begin position="609"/>
        <end position="744"/>
    </location>
</feature>
<evidence type="ECO:0000256" key="3">
    <source>
        <dbReference type="ARBA" id="ARBA00021495"/>
    </source>
</evidence>
<evidence type="ECO:0000259" key="16">
    <source>
        <dbReference type="PROSITE" id="PS50894"/>
    </source>
</evidence>
<accession>A0A948RSR1</accession>
<evidence type="ECO:0000256" key="4">
    <source>
        <dbReference type="ARBA" id="ARBA00022500"/>
    </source>
</evidence>
<feature type="modified residue" description="Phosphohistidine" evidence="12">
    <location>
        <position position="238"/>
    </location>
</feature>
<sequence>MGRFVGKDEMPPKDRGKNQSIGACKMNASSCTLHDASIVLIQSEVNDLKALEQASAILRAVLNPGGAGADYPDFIKQPLEEAMHLLNEITAGASKNPSRILDEIYKRIENAASLIEVQEFKLSVKKAGLETASTNQTPSPIDTDGSRLIDESGEKTPKKKPRLPEPIISLSANDKSLSDSYTNVPLKESFPENSDTGLLTEYVNECCEYLEQAEASLLTLESDPWNQESINLLFRILHTMKGTSAFLGMRRPHELAHCIEGILSRMRTGEIGCTRDYADLILRSIDMLNELIANVQNGLSDNILRIPAGYAALMRDLMDPNPNVISPGAKAPSGTALTSAIASSLPLQKISEHVVGSMDSTVRVQTNRLNRLIDMLGELVIAHSMISQDELILTNNNHELIKKVDHTAKIVRDLQDLGMSMRMVPFRGTFQRLLRVSRDVSQKCGKKIAFITRGEETEIDRNMVDVINDPLVHMVRNAVDHGIEMPEARRKTGKEEVGTISLSAHRAGDNVVIELRDDGKGLSRDKIVQKALEMGLIESDLGMTDIEVYKFILEPGFSTAEEITDVSGRGVGMDVVRRNIERLKGRIDISSIQGEGTVITIRLPLTLAITDGMLVGIGRERYIIPITNIILNLRPESDSLSTVVKRGEMICIQDRMIPICRLYELLNIEGAVVDPTKGILIILSDGEQEIALLVDEILGQRQLVVKSLDGSMAKASTFSGFTILGDGCVGLILDPEGIIAAAKEASNRTPTISRDIKAACG</sequence>
<dbReference type="PROSITE" id="PS50851">
    <property type="entry name" value="CHEW"/>
    <property type="match status" value="1"/>
</dbReference>
<evidence type="ECO:0000256" key="13">
    <source>
        <dbReference type="SAM" id="MobiDB-lite"/>
    </source>
</evidence>
<evidence type="ECO:0000256" key="9">
    <source>
        <dbReference type="ARBA" id="ARBA00022840"/>
    </source>
</evidence>
<feature type="domain" description="Histidine kinase" evidence="14">
    <location>
        <begin position="400"/>
        <end position="607"/>
    </location>
</feature>
<dbReference type="PANTHER" id="PTHR43395">
    <property type="entry name" value="SENSOR HISTIDINE KINASE CHEA"/>
    <property type="match status" value="1"/>
</dbReference>
<feature type="compositionally biased region" description="Basic and acidic residues" evidence="13">
    <location>
        <begin position="144"/>
        <end position="156"/>
    </location>
</feature>
<dbReference type="SMART" id="SM00387">
    <property type="entry name" value="HATPase_c"/>
    <property type="match status" value="1"/>
</dbReference>
<feature type="compositionally biased region" description="Polar residues" evidence="13">
    <location>
        <begin position="131"/>
        <end position="140"/>
    </location>
</feature>
<dbReference type="SMART" id="SM01231">
    <property type="entry name" value="H-kinase_dim"/>
    <property type="match status" value="1"/>
</dbReference>
<evidence type="ECO:0000259" key="15">
    <source>
        <dbReference type="PROSITE" id="PS50851"/>
    </source>
</evidence>
<dbReference type="InterPro" id="IPR036097">
    <property type="entry name" value="HisK_dim/P_sf"/>
</dbReference>
<protein>
    <recommendedName>
        <fullName evidence="3">Chemotaxis protein CheA</fullName>
        <ecNumber evidence="2">2.7.13.3</ecNumber>
    </recommendedName>
</protein>
<keyword evidence="6" id="KW-0808">Transferase</keyword>
<evidence type="ECO:0000256" key="5">
    <source>
        <dbReference type="ARBA" id="ARBA00022553"/>
    </source>
</evidence>
<dbReference type="InterPro" id="IPR008207">
    <property type="entry name" value="Sig_transdc_His_kin_Hpt_dom"/>
</dbReference>
<dbReference type="Proteomes" id="UP000777784">
    <property type="component" value="Unassembled WGS sequence"/>
</dbReference>
<comment type="catalytic activity">
    <reaction evidence="1">
        <text>ATP + protein L-histidine = ADP + protein N-phospho-L-histidine.</text>
        <dbReference type="EC" id="2.7.13.3"/>
    </reaction>
</comment>
<dbReference type="FunFam" id="3.30.565.10:FF:000016">
    <property type="entry name" value="Chemotaxis protein CheA, putative"/>
    <property type="match status" value="1"/>
</dbReference>
<dbReference type="Gene3D" id="1.20.120.160">
    <property type="entry name" value="HPT domain"/>
    <property type="match status" value="1"/>
</dbReference>
<dbReference type="InterPro" id="IPR036641">
    <property type="entry name" value="HPT_dom_sf"/>
</dbReference>
<feature type="domain" description="HPt" evidence="16">
    <location>
        <begin position="191"/>
        <end position="295"/>
    </location>
</feature>
<keyword evidence="7" id="KW-0547">Nucleotide-binding</keyword>
<reference evidence="17" key="1">
    <citation type="submission" date="2021-05" db="EMBL/GenBank/DDBJ databases">
        <title>Energy efficiency and biological interactions define the core microbiome of deep oligotrophic groundwater.</title>
        <authorList>
            <person name="Mehrshad M."/>
            <person name="Lopez-Fernandez M."/>
            <person name="Bell E."/>
            <person name="Bernier-Latmani R."/>
            <person name="Bertilsson S."/>
            <person name="Dopson M."/>
        </authorList>
    </citation>
    <scope>NUCLEOTIDE SEQUENCE</scope>
    <source>
        <strain evidence="17">Modern_marine.mb.64</strain>
    </source>
</reference>
<dbReference type="PROSITE" id="PS50109">
    <property type="entry name" value="HIS_KIN"/>
    <property type="match status" value="1"/>
</dbReference>
<dbReference type="Pfam" id="PF02895">
    <property type="entry name" value="H-kinase_dim"/>
    <property type="match status" value="1"/>
</dbReference>
<dbReference type="AlphaFoldDB" id="A0A948RSR1"/>
<keyword evidence="8" id="KW-0418">Kinase</keyword>
<dbReference type="GO" id="GO:0006935">
    <property type="term" value="P:chemotaxis"/>
    <property type="evidence" value="ECO:0007669"/>
    <property type="project" value="UniProtKB-KW"/>
</dbReference>
<dbReference type="Gene3D" id="3.30.565.10">
    <property type="entry name" value="Histidine kinase-like ATPase, C-terminal domain"/>
    <property type="match status" value="1"/>
</dbReference>
<dbReference type="EMBL" id="JAHJDP010000023">
    <property type="protein sequence ID" value="MBU2690195.1"/>
    <property type="molecule type" value="Genomic_DNA"/>
</dbReference>
<evidence type="ECO:0000256" key="12">
    <source>
        <dbReference type="PROSITE-ProRule" id="PRU00110"/>
    </source>
</evidence>
<evidence type="ECO:0000256" key="11">
    <source>
        <dbReference type="ARBA" id="ARBA00035100"/>
    </source>
</evidence>
<comment type="function">
    <text evidence="11">Involved in the transmission of sensory signals from the chemoreceptors to the flagellar motors. CheA is autophosphorylated; it can transfer its phosphate group to either CheB or CheY.</text>
</comment>